<keyword evidence="1" id="KW-0812">Transmembrane</keyword>
<evidence type="ECO:0000313" key="3">
    <source>
        <dbReference type="Proteomes" id="UP000593818"/>
    </source>
</evidence>
<accession>A0A7M2XGP2</accession>
<dbReference type="AlphaFoldDB" id="A0A7M2XGP2"/>
<dbReference type="EMBL" id="CP063450">
    <property type="protein sequence ID" value="QOV96809.1"/>
    <property type="molecule type" value="Genomic_DNA"/>
</dbReference>
<evidence type="ECO:0000256" key="1">
    <source>
        <dbReference type="SAM" id="Phobius"/>
    </source>
</evidence>
<organism evidence="2 3">
    <name type="scientific">Rhodococcus pyridinivorans</name>
    <dbReference type="NCBI Taxonomy" id="103816"/>
    <lineage>
        <taxon>Bacteria</taxon>
        <taxon>Bacillati</taxon>
        <taxon>Actinomycetota</taxon>
        <taxon>Actinomycetes</taxon>
        <taxon>Mycobacteriales</taxon>
        <taxon>Nocardiaceae</taxon>
        <taxon>Rhodococcus</taxon>
    </lineage>
</organism>
<gene>
    <name evidence="2" type="ORF">INP59_12380</name>
</gene>
<keyword evidence="3" id="KW-1185">Reference proteome</keyword>
<keyword evidence="1" id="KW-0472">Membrane</keyword>
<evidence type="ECO:0000313" key="2">
    <source>
        <dbReference type="EMBL" id="QOV96809.1"/>
    </source>
</evidence>
<feature type="transmembrane region" description="Helical" evidence="1">
    <location>
        <begin position="85"/>
        <end position="104"/>
    </location>
</feature>
<keyword evidence="1" id="KW-1133">Transmembrane helix</keyword>
<protein>
    <submittedName>
        <fullName evidence="2">Uncharacterized protein</fullName>
    </submittedName>
</protein>
<sequence>MFALAGVAVGLILYVAAFFITAPTEVCMTRLTSHMTGSEAVVATSASAGKQWVGIVASRCQWTFATGPHAGASVSEHVVEWGPSALAIVGLVVAVAGVGSWMWFRTKHINVARADRG</sequence>
<dbReference type="Proteomes" id="UP000593818">
    <property type="component" value="Chromosome"/>
</dbReference>
<dbReference type="RefSeq" id="WP_071935056.1">
    <property type="nucleotide sequence ID" value="NZ_CP063450.1"/>
</dbReference>
<name>A0A7M2XGP2_9NOCA</name>
<reference evidence="2 3" key="1">
    <citation type="submission" date="2020-10" db="EMBL/GenBank/DDBJ databases">
        <title>Whole genome sequence of oil-degrading bacteria Rhodococcus pyridinivorans strain 5Ap.</title>
        <authorList>
            <person name="Akhremchuk A.E."/>
            <person name="Valentovich L.N."/>
            <person name="Charniauskaya M.I."/>
            <person name="Bukliarevich H.A."/>
            <person name="Titok M.A."/>
        </authorList>
    </citation>
    <scope>NUCLEOTIDE SEQUENCE [LARGE SCALE GENOMIC DNA]</scope>
    <source>
        <strain evidence="2 3">5Ap</strain>
    </source>
</reference>
<proteinExistence type="predicted"/>